<dbReference type="Proteomes" id="UP000886742">
    <property type="component" value="Unassembled WGS sequence"/>
</dbReference>
<reference evidence="3" key="2">
    <citation type="journal article" date="2021" name="PeerJ">
        <title>Extensive microbial diversity within the chicken gut microbiome revealed by metagenomics and culture.</title>
        <authorList>
            <person name="Gilroy R."/>
            <person name="Ravi A."/>
            <person name="Getino M."/>
            <person name="Pursley I."/>
            <person name="Horton D.L."/>
            <person name="Alikhan N.F."/>
            <person name="Baker D."/>
            <person name="Gharbi K."/>
            <person name="Hall N."/>
            <person name="Watson M."/>
            <person name="Adriaenssens E.M."/>
            <person name="Foster-Nyarko E."/>
            <person name="Jarju S."/>
            <person name="Secka A."/>
            <person name="Antonio M."/>
            <person name="Oren A."/>
            <person name="Chaudhuri R.R."/>
            <person name="La Ragione R."/>
            <person name="Hildebrand F."/>
            <person name="Pallen M.J."/>
        </authorList>
    </citation>
    <scope>NUCLEOTIDE SEQUENCE</scope>
    <source>
        <strain evidence="3">ChiGjej3B3-5194</strain>
    </source>
</reference>
<evidence type="ECO:0000259" key="2">
    <source>
        <dbReference type="PROSITE" id="PS51737"/>
    </source>
</evidence>
<dbReference type="PANTHER" id="PTHR30461">
    <property type="entry name" value="DNA-INVERTASE FROM LAMBDOID PROPHAGE"/>
    <property type="match status" value="1"/>
</dbReference>
<dbReference type="SUPFAM" id="SSF53041">
    <property type="entry name" value="Resolvase-like"/>
    <property type="match status" value="1"/>
</dbReference>
<dbReference type="EMBL" id="DVJI01000008">
    <property type="protein sequence ID" value="HIS70675.1"/>
    <property type="molecule type" value="Genomic_DNA"/>
</dbReference>
<sequence length="530" mass="60186">MPKIKCAVYVRKSTEHGLEQEFNSLDNQEQACRAYIASQSFNDWEYYKTYADGGISGGTMERPALKQMLDDMAHGLVNTVVVYKVDRLSRSILDFHNMMRYFDRHNANFVSITQSFDTSTSMGKLTLNMLLSFAQFEREVSSERVRDKIRASKAKGLWMGGNPPLGYDVANKKLIPNTVEAAHVRTLFEKYLELQSVNALTEYAAAHNIYAKRWTTAKGITKGGRPIAKMSMHRILRDRTYIGQIVNKTDNTVALGEHQAILPAELFERVQVALRNNANNKSETHGSPNLLTGKLFNHNGVRFTNQRTCGKSKTNTHYYATRGFYLPAPQVDEIAIKTITQFLYADLSALPAAVVDALKRINIQNTPYAENKALIQSLVDIVIYSQEKLIFYLTSDIAKLQPFAKDNFISQKSEPMEFTISDNHIIITVSIVLRKYVNTVFDKTKNGVLTITDNNHLIVKAFATAWRYRELYEECGDADTIIASEHTSPRQFYRHLDLAYINPEKINQILSGKLRINVNDLFKIAHGNQL</sequence>
<proteinExistence type="predicted"/>
<dbReference type="InterPro" id="IPR006119">
    <property type="entry name" value="Resolv_N"/>
</dbReference>
<dbReference type="SMART" id="SM00857">
    <property type="entry name" value="Resolvase"/>
    <property type="match status" value="1"/>
</dbReference>
<dbReference type="InterPro" id="IPR011109">
    <property type="entry name" value="DNA_bind_recombinase_dom"/>
</dbReference>
<dbReference type="PROSITE" id="PS51736">
    <property type="entry name" value="RECOMBINASES_3"/>
    <property type="match status" value="1"/>
</dbReference>
<reference evidence="3" key="1">
    <citation type="submission" date="2020-10" db="EMBL/GenBank/DDBJ databases">
        <authorList>
            <person name="Gilroy R."/>
        </authorList>
    </citation>
    <scope>NUCLEOTIDE SEQUENCE</scope>
    <source>
        <strain evidence="3">ChiGjej3B3-5194</strain>
    </source>
</reference>
<feature type="domain" description="Resolvase/invertase-type recombinase catalytic" evidence="1">
    <location>
        <begin position="5"/>
        <end position="156"/>
    </location>
</feature>
<dbReference type="CDD" id="cd03768">
    <property type="entry name" value="SR_ResInv"/>
    <property type="match status" value="1"/>
</dbReference>
<dbReference type="Pfam" id="PF00239">
    <property type="entry name" value="Resolvase"/>
    <property type="match status" value="1"/>
</dbReference>
<feature type="domain" description="Recombinase" evidence="2">
    <location>
        <begin position="164"/>
        <end position="280"/>
    </location>
</feature>
<dbReference type="PANTHER" id="PTHR30461:SF23">
    <property type="entry name" value="DNA RECOMBINASE-RELATED"/>
    <property type="match status" value="1"/>
</dbReference>
<evidence type="ECO:0000313" key="4">
    <source>
        <dbReference type="Proteomes" id="UP000886742"/>
    </source>
</evidence>
<gene>
    <name evidence="3" type="ORF">IAD02_01655</name>
</gene>
<protein>
    <submittedName>
        <fullName evidence="3">Recombinase family protein</fullName>
    </submittedName>
</protein>
<dbReference type="InterPro" id="IPR050639">
    <property type="entry name" value="SSR_resolvase"/>
</dbReference>
<dbReference type="PROSITE" id="PS51737">
    <property type="entry name" value="RECOMBINASE_DNA_BIND"/>
    <property type="match status" value="1"/>
</dbReference>
<name>A0A9D1JWM5_9PROT</name>
<dbReference type="InterPro" id="IPR038109">
    <property type="entry name" value="DNA_bind_recomb_sf"/>
</dbReference>
<dbReference type="Pfam" id="PF07508">
    <property type="entry name" value="Recombinase"/>
    <property type="match status" value="1"/>
</dbReference>
<dbReference type="Gene3D" id="3.90.1750.20">
    <property type="entry name" value="Putative Large Serine Recombinase, Chain B, Domain 2"/>
    <property type="match status" value="1"/>
</dbReference>
<organism evidence="3 4">
    <name type="scientific">Candidatus Enterousia intestinigallinarum</name>
    <dbReference type="NCBI Taxonomy" id="2840790"/>
    <lineage>
        <taxon>Bacteria</taxon>
        <taxon>Pseudomonadati</taxon>
        <taxon>Pseudomonadota</taxon>
        <taxon>Alphaproteobacteria</taxon>
        <taxon>Candidatus Enterousia</taxon>
    </lineage>
</organism>
<evidence type="ECO:0000313" key="3">
    <source>
        <dbReference type="EMBL" id="HIS70675.1"/>
    </source>
</evidence>
<evidence type="ECO:0000259" key="1">
    <source>
        <dbReference type="PROSITE" id="PS51736"/>
    </source>
</evidence>
<dbReference type="InterPro" id="IPR036162">
    <property type="entry name" value="Resolvase-like_N_sf"/>
</dbReference>
<dbReference type="GO" id="GO:0003677">
    <property type="term" value="F:DNA binding"/>
    <property type="evidence" value="ECO:0007669"/>
    <property type="project" value="InterPro"/>
</dbReference>
<dbReference type="GO" id="GO:0000150">
    <property type="term" value="F:DNA strand exchange activity"/>
    <property type="evidence" value="ECO:0007669"/>
    <property type="project" value="InterPro"/>
</dbReference>
<dbReference type="Gene3D" id="3.40.50.1390">
    <property type="entry name" value="Resolvase, N-terminal catalytic domain"/>
    <property type="match status" value="1"/>
</dbReference>
<comment type="caution">
    <text evidence="3">The sequence shown here is derived from an EMBL/GenBank/DDBJ whole genome shotgun (WGS) entry which is preliminary data.</text>
</comment>
<dbReference type="AlphaFoldDB" id="A0A9D1JWM5"/>
<accession>A0A9D1JWM5</accession>